<reference evidence="1 2" key="1">
    <citation type="journal article" date="2019" name="Int. J. Syst. Evol. Microbiol.">
        <title>The Global Catalogue of Microorganisms (GCM) 10K type strain sequencing project: providing services to taxonomists for standard genome sequencing and annotation.</title>
        <authorList>
            <consortium name="The Broad Institute Genomics Platform"/>
            <consortium name="The Broad Institute Genome Sequencing Center for Infectious Disease"/>
            <person name="Wu L."/>
            <person name="Ma J."/>
        </authorList>
    </citation>
    <scope>NUCLEOTIDE SEQUENCE [LARGE SCALE GENOMIC DNA]</scope>
    <source>
        <strain evidence="1 2">JCM 15478</strain>
    </source>
</reference>
<organism evidence="1 2">
    <name type="scientific">Streptomyces albiaxialis</name>
    <dbReference type="NCBI Taxonomy" id="329523"/>
    <lineage>
        <taxon>Bacteria</taxon>
        <taxon>Bacillati</taxon>
        <taxon>Actinomycetota</taxon>
        <taxon>Actinomycetes</taxon>
        <taxon>Kitasatosporales</taxon>
        <taxon>Streptomycetaceae</taxon>
        <taxon>Streptomyces</taxon>
    </lineage>
</organism>
<protein>
    <recommendedName>
        <fullName evidence="3">Transposase</fullName>
    </recommendedName>
</protein>
<comment type="caution">
    <text evidence="1">The sequence shown here is derived from an EMBL/GenBank/DDBJ whole genome shotgun (WGS) entry which is preliminary data.</text>
</comment>
<proteinExistence type="predicted"/>
<gene>
    <name evidence="1" type="ORF">GCM10009801_13900</name>
</gene>
<name>A0ABN2VMZ5_9ACTN</name>
<sequence length="82" mass="9234">MVRQEFAAHDLRQGRSTGWGRKRIYPGLGTGSPHFDKAKFTPRPAGEAAATVCTHRLPINVRAIDVLRIQWERQGLAAARRR</sequence>
<evidence type="ECO:0000313" key="1">
    <source>
        <dbReference type="EMBL" id="GAA2066952.1"/>
    </source>
</evidence>
<evidence type="ECO:0000313" key="2">
    <source>
        <dbReference type="Proteomes" id="UP001500016"/>
    </source>
</evidence>
<dbReference type="EMBL" id="BAAAPE010000002">
    <property type="protein sequence ID" value="GAA2066952.1"/>
    <property type="molecule type" value="Genomic_DNA"/>
</dbReference>
<dbReference type="Proteomes" id="UP001500016">
    <property type="component" value="Unassembled WGS sequence"/>
</dbReference>
<accession>A0ABN2VMZ5</accession>
<evidence type="ECO:0008006" key="3">
    <source>
        <dbReference type="Google" id="ProtNLM"/>
    </source>
</evidence>
<keyword evidence="2" id="KW-1185">Reference proteome</keyword>